<evidence type="ECO:0000256" key="5">
    <source>
        <dbReference type="PROSITE-ProRule" id="PRU00354"/>
    </source>
</evidence>
<feature type="transmembrane region" description="Helical" evidence="7">
    <location>
        <begin position="397"/>
        <end position="420"/>
    </location>
</feature>
<keyword evidence="11" id="KW-1185">Reference proteome</keyword>
<dbReference type="GO" id="GO:0008295">
    <property type="term" value="P:spermidine biosynthetic process"/>
    <property type="evidence" value="ECO:0007669"/>
    <property type="project" value="UniProtKB-KW"/>
</dbReference>
<feature type="transmembrane region" description="Helical" evidence="7">
    <location>
        <begin position="353"/>
        <end position="373"/>
    </location>
</feature>
<dbReference type="EMBL" id="JAGTJJ010000012">
    <property type="protein sequence ID" value="MDC3983228.1"/>
    <property type="molecule type" value="Genomic_DNA"/>
</dbReference>
<feature type="transmembrane region" description="Helical" evidence="7">
    <location>
        <begin position="461"/>
        <end position="478"/>
    </location>
</feature>
<organism evidence="10 11">
    <name type="scientific">Polyangium jinanense</name>
    <dbReference type="NCBI Taxonomy" id="2829994"/>
    <lineage>
        <taxon>Bacteria</taxon>
        <taxon>Pseudomonadati</taxon>
        <taxon>Myxococcota</taxon>
        <taxon>Polyangia</taxon>
        <taxon>Polyangiales</taxon>
        <taxon>Polyangiaceae</taxon>
        <taxon>Polyangium</taxon>
    </lineage>
</organism>
<evidence type="ECO:0000256" key="3">
    <source>
        <dbReference type="ARBA" id="ARBA00023066"/>
    </source>
</evidence>
<evidence type="ECO:0000313" key="9">
    <source>
        <dbReference type="EMBL" id="MDC3983228.1"/>
    </source>
</evidence>
<feature type="transmembrane region" description="Helical" evidence="7">
    <location>
        <begin position="113"/>
        <end position="134"/>
    </location>
</feature>
<evidence type="ECO:0000313" key="10">
    <source>
        <dbReference type="EMBL" id="MDC3985192.1"/>
    </source>
</evidence>
<comment type="caution">
    <text evidence="10">The sequence shown here is derived from an EMBL/GenBank/DDBJ whole genome shotgun (WGS) entry which is preliminary data.</text>
</comment>
<dbReference type="PANTHER" id="PTHR11558">
    <property type="entry name" value="SPERMIDINE/SPERMINE SYNTHASE"/>
    <property type="match status" value="1"/>
</dbReference>
<dbReference type="Gene3D" id="3.40.50.150">
    <property type="entry name" value="Vaccinia Virus protein VP39"/>
    <property type="match status" value="1"/>
</dbReference>
<feature type="transmembrane region" description="Helical" evidence="7">
    <location>
        <begin position="229"/>
        <end position="247"/>
    </location>
</feature>
<feature type="transmembrane region" description="Helical" evidence="7">
    <location>
        <begin position="490"/>
        <end position="509"/>
    </location>
</feature>
<dbReference type="GO" id="GO:0005829">
    <property type="term" value="C:cytosol"/>
    <property type="evidence" value="ECO:0007669"/>
    <property type="project" value="TreeGrafter"/>
</dbReference>
<dbReference type="Pfam" id="PF01564">
    <property type="entry name" value="Spermine_synth"/>
    <property type="match status" value="1"/>
</dbReference>
<keyword evidence="7" id="KW-0812">Transmembrane</keyword>
<dbReference type="InterPro" id="IPR029063">
    <property type="entry name" value="SAM-dependent_MTases_sf"/>
</dbReference>
<evidence type="ECO:0000256" key="6">
    <source>
        <dbReference type="SAM" id="MobiDB-lite"/>
    </source>
</evidence>
<dbReference type="PANTHER" id="PTHR11558:SF11">
    <property type="entry name" value="SPERMIDINE SYNTHASE"/>
    <property type="match status" value="1"/>
</dbReference>
<keyword evidence="7" id="KW-0472">Membrane</keyword>
<feature type="transmembrane region" description="Helical" evidence="7">
    <location>
        <begin position="290"/>
        <end position="308"/>
    </location>
</feature>
<protein>
    <submittedName>
        <fullName evidence="10">Fused MFS/spermidine synthase</fullName>
    </submittedName>
</protein>
<feature type="compositionally biased region" description="Basic and acidic residues" evidence="6">
    <location>
        <begin position="264"/>
        <end position="273"/>
    </location>
</feature>
<evidence type="ECO:0000313" key="11">
    <source>
        <dbReference type="Proteomes" id="UP001151081"/>
    </source>
</evidence>
<feature type="region of interest" description="Disordered" evidence="6">
    <location>
        <begin position="256"/>
        <end position="280"/>
    </location>
</feature>
<feature type="transmembrane region" description="Helical" evidence="7">
    <location>
        <begin position="199"/>
        <end position="223"/>
    </location>
</feature>
<evidence type="ECO:0000256" key="1">
    <source>
        <dbReference type="ARBA" id="ARBA00007867"/>
    </source>
</evidence>
<dbReference type="EMBL" id="JAGTJJ010000026">
    <property type="protein sequence ID" value="MDC3985192.1"/>
    <property type="molecule type" value="Genomic_DNA"/>
</dbReference>
<feature type="transmembrane region" description="Helical" evidence="7">
    <location>
        <begin position="48"/>
        <end position="69"/>
    </location>
</feature>
<proteinExistence type="inferred from homology"/>
<gene>
    <name evidence="9" type="ORF">KEG57_22135</name>
    <name evidence="10" type="ORF">KEG57_32240</name>
</gene>
<dbReference type="Gene3D" id="1.20.1250.20">
    <property type="entry name" value="MFS general substrate transporter like domains"/>
    <property type="match status" value="1"/>
</dbReference>
<comment type="similarity">
    <text evidence="1">Belongs to the spermidine/spermine synthase family.</text>
</comment>
<evidence type="ECO:0000256" key="4">
    <source>
        <dbReference type="ARBA" id="ARBA00023115"/>
    </source>
</evidence>
<dbReference type="InterPro" id="IPR001045">
    <property type="entry name" value="Spermi_synthase"/>
</dbReference>
<keyword evidence="7" id="KW-1133">Transmembrane helix</keyword>
<dbReference type="Proteomes" id="UP001151081">
    <property type="component" value="Unassembled WGS sequence"/>
</dbReference>
<dbReference type="SUPFAM" id="SSF103473">
    <property type="entry name" value="MFS general substrate transporter"/>
    <property type="match status" value="1"/>
</dbReference>
<feature type="transmembrane region" description="Helical" evidence="7">
    <location>
        <begin position="320"/>
        <end position="341"/>
    </location>
</feature>
<dbReference type="NCBIfam" id="NF037959">
    <property type="entry name" value="MFS_SpdSyn"/>
    <property type="match status" value="2"/>
</dbReference>
<evidence type="ECO:0000256" key="7">
    <source>
        <dbReference type="SAM" id="Phobius"/>
    </source>
</evidence>
<keyword evidence="4 5" id="KW-0620">Polyamine biosynthesis</keyword>
<keyword evidence="3" id="KW-0745">Spermidine biosynthesis</keyword>
<feature type="transmembrane region" description="Helical" evidence="7">
    <location>
        <begin position="75"/>
        <end position="101"/>
    </location>
</feature>
<feature type="transmembrane region" description="Helical" evidence="7">
    <location>
        <begin position="154"/>
        <end position="178"/>
    </location>
</feature>
<dbReference type="PROSITE" id="PS51006">
    <property type="entry name" value="PABS_2"/>
    <property type="match status" value="1"/>
</dbReference>
<dbReference type="AlphaFoldDB" id="A0A9X4AWD3"/>
<dbReference type="SUPFAM" id="SSF53335">
    <property type="entry name" value="S-adenosyl-L-methionine-dependent methyltransferases"/>
    <property type="match status" value="1"/>
</dbReference>
<keyword evidence="2 5" id="KW-0808">Transferase</keyword>
<accession>A0A9X4AWD3</accession>
<name>A0A9X4AWD3_9BACT</name>
<sequence>MSSIFITGPRIAPRGYRGPRAPGSTRWPFSRRAISAPSTIVRGVRPRFSLVVTLFLVSGSTGLLYEVAFGKLLGYVFGATAYAVSTVLAAFMGGMALGAHLGGKRAARIARPLVAYGVLEIIVGLVVAASPAALEALTAAYVHVAQKAPGSLAILTAARGALTALVVIVPTVAMGATLPILSRVVAGEVGEHSRRRLSLLYAINTAGGAIGALTSAYLVLPALGVRGTIWAAALANVTIGVTAIVAGRRAPAETPARSILNAKETNEPDDAGRKATAPAAQDHGPYREEMALAFAFASGFIVFAAEVVETHLLALLIGNSAYAFGLMLAVFLVCLAIGAARSPALAEKRGDRALALGLGAAAISLAVTMPLWAELPRLFLFAGKHVHSWAGRELVRALAALLILAVPTVFLGTTFPLLLHRVASMPDVGARVGRLTVVNTVGTIFGSIITGYFILPALGSQGTLLGVVAALAIASVLASRVAAGDKGSAVSRFALPAAAIVVALVLPRWDMARMTNGANVYFSAGPPPDRIEMVREDVHGGVTTVARRAEVLTLYTNGKFQGDNGPEMAAQRRFAHFPSMFLRGSEKRVLVIGLGTGTTLGTIATYPWERIEVAEISPAIVDASRKYFSGPARNSLDDPRTVLSLEDGRNHLLVSPGGYDLVTMELTSVWFAGAASLYSREFYELVRARLAEGGILQQWVQLHHIRRRELAAIVRTLRVVFPHVALFVGGSQGILVASARPLVASRAELDRLATVPAIRETLGAGTLPGLLDELVASGEELDRFVAETPGEPIVSTDDNLFLEYATPKGNVLDYWQSLRETLAMLDRYRTPNPAARHLGP</sequence>
<reference evidence="10 11" key="1">
    <citation type="submission" date="2021-04" db="EMBL/GenBank/DDBJ databases">
        <title>Genome analysis of Polyangium sp.</title>
        <authorList>
            <person name="Li Y."/>
            <person name="Wang J."/>
        </authorList>
    </citation>
    <scope>NUCLEOTIDE SEQUENCE [LARGE SCALE GENOMIC DNA]</scope>
    <source>
        <strain evidence="10 11">SDU14</strain>
    </source>
</reference>
<dbReference type="InterPro" id="IPR030374">
    <property type="entry name" value="PABS"/>
</dbReference>
<feature type="transmembrane region" description="Helical" evidence="7">
    <location>
        <begin position="432"/>
        <end position="455"/>
    </location>
</feature>
<dbReference type="InterPro" id="IPR036259">
    <property type="entry name" value="MFS_trans_sf"/>
</dbReference>
<feature type="domain" description="PABS" evidence="8">
    <location>
        <begin position="498"/>
        <end position="746"/>
    </location>
</feature>
<comment type="caution">
    <text evidence="5">Lacks conserved residue(s) required for the propagation of feature annotation.</text>
</comment>
<evidence type="ECO:0000256" key="2">
    <source>
        <dbReference type="ARBA" id="ARBA00022679"/>
    </source>
</evidence>
<evidence type="ECO:0000259" key="8">
    <source>
        <dbReference type="PROSITE" id="PS51006"/>
    </source>
</evidence>
<dbReference type="GO" id="GO:0004766">
    <property type="term" value="F:spermidine synthase activity"/>
    <property type="evidence" value="ECO:0007669"/>
    <property type="project" value="TreeGrafter"/>
</dbReference>